<name>A0A9W7Y378_9FUNG</name>
<dbReference type="EMBL" id="JANBOJ010000083">
    <property type="protein sequence ID" value="KAJ1723047.1"/>
    <property type="molecule type" value="Genomic_DNA"/>
</dbReference>
<feature type="region of interest" description="Disordered" evidence="7">
    <location>
        <begin position="364"/>
        <end position="388"/>
    </location>
</feature>
<comment type="subcellular location">
    <subcellularLocation>
        <location evidence="1">Endomembrane system</location>
        <topology evidence="1">Multi-pass membrane protein</topology>
    </subcellularLocation>
</comment>
<dbReference type="InterPro" id="IPR013657">
    <property type="entry name" value="SCL35B1-4/HUT1"/>
</dbReference>
<dbReference type="OrthoDB" id="999962at2759"/>
<evidence type="ECO:0000256" key="2">
    <source>
        <dbReference type="ARBA" id="ARBA00022448"/>
    </source>
</evidence>
<evidence type="ECO:0000256" key="5">
    <source>
        <dbReference type="ARBA" id="ARBA00022989"/>
    </source>
</evidence>
<feature type="transmembrane region" description="Helical" evidence="8">
    <location>
        <begin position="90"/>
        <end position="111"/>
    </location>
</feature>
<keyword evidence="4 8" id="KW-0812">Transmembrane</keyword>
<evidence type="ECO:0000313" key="10">
    <source>
        <dbReference type="Proteomes" id="UP001149813"/>
    </source>
</evidence>
<sequence length="388" mass="42040">MSDSGRTKLVTAAAHMLTGDWLAVLSLIFFGCCSNVFALESLVREVPKCGNLITFGQFVFITATGLPSHIHTVPGRFGWIPRLRPRKVPLYRWAVMVGLYFCVSVLNNLALGYDVSIPLHIVFRSAGLIANMACGFVVMRKRYAVKQVVAVVMVSVGVVVATLASVGDRGQKDEGGRSSNESVIGIALLSVGVFLAAMLGLYQETTYRMYGKHWQEGLFYNHALALPMFILFYRDILSQIQALSLSPPVRLSLDGRYFSSIDVSVPRLWISLVLNVLSQLVCVSGVHRFTSMSSSLTLNVVLNVRKLVSLVLSVVLFKNAVTGGMVVGCGMVFAGTFAYSQAASSASGSGPKVKEDPQVQVRLDEGIAADTTSISKQSGAMRRRQTAK</sequence>
<dbReference type="GO" id="GO:0005789">
    <property type="term" value="C:endoplasmic reticulum membrane"/>
    <property type="evidence" value="ECO:0007669"/>
    <property type="project" value="TreeGrafter"/>
</dbReference>
<dbReference type="GO" id="GO:0005464">
    <property type="term" value="F:UDP-xylose transmembrane transporter activity"/>
    <property type="evidence" value="ECO:0007669"/>
    <property type="project" value="TreeGrafter"/>
</dbReference>
<evidence type="ECO:0000256" key="8">
    <source>
        <dbReference type="SAM" id="Phobius"/>
    </source>
</evidence>
<evidence type="ECO:0000256" key="1">
    <source>
        <dbReference type="ARBA" id="ARBA00004127"/>
    </source>
</evidence>
<dbReference type="AlphaFoldDB" id="A0A9W7Y378"/>
<dbReference type="GO" id="GO:0000139">
    <property type="term" value="C:Golgi membrane"/>
    <property type="evidence" value="ECO:0007669"/>
    <property type="project" value="TreeGrafter"/>
</dbReference>
<feature type="transmembrane region" description="Helical" evidence="8">
    <location>
        <begin position="307"/>
        <end position="339"/>
    </location>
</feature>
<keyword evidence="6 8" id="KW-0472">Membrane</keyword>
<evidence type="ECO:0000313" key="9">
    <source>
        <dbReference type="EMBL" id="KAJ1723047.1"/>
    </source>
</evidence>
<proteinExistence type="predicted"/>
<gene>
    <name evidence="9" type="primary">YEA4</name>
    <name evidence="9" type="ORF">LPJ53_002570</name>
</gene>
<feature type="transmembrane region" description="Helical" evidence="8">
    <location>
        <begin position="51"/>
        <end position="70"/>
    </location>
</feature>
<organism evidence="9 10">
    <name type="scientific">Coemansia erecta</name>
    <dbReference type="NCBI Taxonomy" id="147472"/>
    <lineage>
        <taxon>Eukaryota</taxon>
        <taxon>Fungi</taxon>
        <taxon>Fungi incertae sedis</taxon>
        <taxon>Zoopagomycota</taxon>
        <taxon>Kickxellomycotina</taxon>
        <taxon>Kickxellomycetes</taxon>
        <taxon>Kickxellales</taxon>
        <taxon>Kickxellaceae</taxon>
        <taxon>Coemansia</taxon>
    </lineage>
</organism>
<feature type="transmembrane region" description="Helical" evidence="8">
    <location>
        <begin position="148"/>
        <end position="167"/>
    </location>
</feature>
<evidence type="ECO:0000256" key="3">
    <source>
        <dbReference type="ARBA" id="ARBA00022597"/>
    </source>
</evidence>
<comment type="caution">
    <text evidence="9">The sequence shown here is derived from an EMBL/GenBank/DDBJ whole genome shotgun (WGS) entry which is preliminary data.</text>
</comment>
<evidence type="ECO:0000256" key="7">
    <source>
        <dbReference type="SAM" id="MobiDB-lite"/>
    </source>
</evidence>
<feature type="transmembrane region" description="Helical" evidence="8">
    <location>
        <begin position="266"/>
        <end position="286"/>
    </location>
</feature>
<feature type="transmembrane region" description="Helical" evidence="8">
    <location>
        <begin position="21"/>
        <end position="39"/>
    </location>
</feature>
<keyword evidence="10" id="KW-1185">Reference proteome</keyword>
<reference evidence="9" key="1">
    <citation type="submission" date="2022-07" db="EMBL/GenBank/DDBJ databases">
        <title>Phylogenomic reconstructions and comparative analyses of Kickxellomycotina fungi.</title>
        <authorList>
            <person name="Reynolds N.K."/>
            <person name="Stajich J.E."/>
            <person name="Barry K."/>
            <person name="Grigoriev I.V."/>
            <person name="Crous P."/>
            <person name="Smith M.E."/>
        </authorList>
    </citation>
    <scope>NUCLEOTIDE SEQUENCE</scope>
    <source>
        <strain evidence="9">NBRC 32514</strain>
    </source>
</reference>
<dbReference type="PANTHER" id="PTHR10778">
    <property type="entry name" value="SOLUTE CARRIER FAMILY 35 MEMBER B"/>
    <property type="match status" value="1"/>
</dbReference>
<dbReference type="PANTHER" id="PTHR10778:SF4">
    <property type="entry name" value="NUCLEOTIDE SUGAR TRANSPORTER SLC35B4"/>
    <property type="match status" value="1"/>
</dbReference>
<evidence type="ECO:0000256" key="6">
    <source>
        <dbReference type="ARBA" id="ARBA00023136"/>
    </source>
</evidence>
<dbReference type="Pfam" id="PF08449">
    <property type="entry name" value="UAA"/>
    <property type="match status" value="1"/>
</dbReference>
<dbReference type="Proteomes" id="UP001149813">
    <property type="component" value="Unassembled WGS sequence"/>
</dbReference>
<dbReference type="PROSITE" id="PS51257">
    <property type="entry name" value="PROKAR_LIPOPROTEIN"/>
    <property type="match status" value="1"/>
</dbReference>
<evidence type="ECO:0000256" key="4">
    <source>
        <dbReference type="ARBA" id="ARBA00022692"/>
    </source>
</evidence>
<accession>A0A9W7Y378</accession>
<feature type="transmembrane region" description="Helical" evidence="8">
    <location>
        <begin position="117"/>
        <end position="139"/>
    </location>
</feature>
<dbReference type="GO" id="GO:0005462">
    <property type="term" value="F:UDP-N-acetylglucosamine transmembrane transporter activity"/>
    <property type="evidence" value="ECO:0007669"/>
    <property type="project" value="TreeGrafter"/>
</dbReference>
<feature type="transmembrane region" description="Helical" evidence="8">
    <location>
        <begin position="182"/>
        <end position="202"/>
    </location>
</feature>
<keyword evidence="5 8" id="KW-1133">Transmembrane helix</keyword>
<keyword evidence="3" id="KW-0762">Sugar transport</keyword>
<keyword evidence="2" id="KW-0813">Transport</keyword>
<protein>
    <submittedName>
        <fullName evidence="9">Golgi uridine diphosphate-N- acetylglucosamine transporter</fullName>
    </submittedName>
</protein>
<dbReference type="NCBIfam" id="TIGR00803">
    <property type="entry name" value="nst"/>
    <property type="match status" value="1"/>
</dbReference>